<evidence type="ECO:0000313" key="2">
    <source>
        <dbReference type="EMBL" id="KPA74155.1"/>
    </source>
</evidence>
<feature type="region of interest" description="Disordered" evidence="1">
    <location>
        <begin position="545"/>
        <end position="580"/>
    </location>
</feature>
<dbReference type="VEuPathDB" id="TriTrypDB:LpyrH10_31_0770"/>
<sequence length="580" mass="62511">MEAKENVILTETTTTDTPRTAANVDPAEGVEASLWSSAARWRSYLCERSVVFRALQEERERGWRSSALDAWYARRQAPAAQSSSTHGTMKSTDASTTERRTATGPAGVEAVTSASAASTCAVTSPTAAAGGTTSFVDADVVVLAERYRQHARSVTQLAASCFFRRSPRSAEPPLFLDLGCAPGGVSKYLLEDLKWRGVGVTLASASGGIEVDPALLGEDHRRHDYLLLDGDVTQPPASWHRSAAYAQLASHNATVHDRTPQAPDTVTAAAVLSVDIFQTASPALPMFHFVNGGAVLDHGQRQRWAKEVEECVSSPAPSIDAVNPPNVSASLPTTTVAALPAAGVSPRNFSVPVLPWFTLLVPQLKAALTYVADGGAIMLVHGAPHCASLFILLRCMEEIVGAANSAACHRGCQTRLLETMYLAKPPLYVLWTDVWSPTAASTGTPFGPTKESSREAQRRLLESLDSASPRVSPFEQNNAPSDAHTGAPRSTSCTRNTLEEKQRFWLGESDEGFRLAVEGFARYGALAEAIWSRVEAFLRRRRERAEREMTTRTTQHSGREVNGRRGRSTLGAGKRMRGDA</sequence>
<evidence type="ECO:0000256" key="1">
    <source>
        <dbReference type="SAM" id="MobiDB-lite"/>
    </source>
</evidence>
<evidence type="ECO:0000313" key="3">
    <source>
        <dbReference type="Proteomes" id="UP000037923"/>
    </source>
</evidence>
<dbReference type="GeneID" id="26909706"/>
<comment type="caution">
    <text evidence="2">The sequence shown here is derived from an EMBL/GenBank/DDBJ whole genome shotgun (WGS) entry which is preliminary data.</text>
</comment>
<feature type="region of interest" description="Disordered" evidence="1">
    <location>
        <begin position="466"/>
        <end position="494"/>
    </location>
</feature>
<name>A0A0M9FQR1_LEPPY</name>
<dbReference type="Proteomes" id="UP000037923">
    <property type="component" value="Unassembled WGS sequence"/>
</dbReference>
<dbReference type="RefSeq" id="XP_015652594.1">
    <property type="nucleotide sequence ID" value="XM_015808881.1"/>
</dbReference>
<dbReference type="EMBL" id="LGTL01000031">
    <property type="protein sequence ID" value="KPA74155.1"/>
    <property type="molecule type" value="Genomic_DNA"/>
</dbReference>
<dbReference type="OrthoDB" id="417125at2759"/>
<dbReference type="OMA" id="HGAPHCA"/>
<proteinExistence type="predicted"/>
<protein>
    <recommendedName>
        <fullName evidence="4">Ribosomal RNA methyltransferase FtsJ domain-containing protein</fullName>
    </recommendedName>
</protein>
<accession>A0A0M9FQR1</accession>
<organism evidence="2 3">
    <name type="scientific">Leptomonas pyrrhocoris</name>
    <name type="common">Firebug parasite</name>
    <dbReference type="NCBI Taxonomy" id="157538"/>
    <lineage>
        <taxon>Eukaryota</taxon>
        <taxon>Discoba</taxon>
        <taxon>Euglenozoa</taxon>
        <taxon>Kinetoplastea</taxon>
        <taxon>Metakinetoplastina</taxon>
        <taxon>Trypanosomatida</taxon>
        <taxon>Trypanosomatidae</taxon>
        <taxon>Leishmaniinae</taxon>
        <taxon>Leptomonas</taxon>
    </lineage>
</organism>
<gene>
    <name evidence="2" type="ORF">ABB37_09423</name>
</gene>
<reference evidence="2 3" key="1">
    <citation type="submission" date="2015-07" db="EMBL/GenBank/DDBJ databases">
        <title>High-quality genome of monoxenous trypanosomatid Leptomonas pyrrhocoris.</title>
        <authorList>
            <person name="Flegontov P."/>
            <person name="Butenko A."/>
            <person name="Firsov S."/>
            <person name="Vlcek C."/>
            <person name="Logacheva M.D."/>
            <person name="Field M."/>
            <person name="Filatov D."/>
            <person name="Flegontova O."/>
            <person name="Gerasimov E."/>
            <person name="Jackson A.P."/>
            <person name="Kelly S."/>
            <person name="Opperdoes F."/>
            <person name="O'Reilly A."/>
            <person name="Votypka J."/>
            <person name="Yurchenko V."/>
            <person name="Lukes J."/>
        </authorList>
    </citation>
    <scope>NUCLEOTIDE SEQUENCE [LARGE SCALE GENOMIC DNA]</scope>
    <source>
        <strain evidence="2">H10</strain>
    </source>
</reference>
<dbReference type="AlphaFoldDB" id="A0A0M9FQR1"/>
<evidence type="ECO:0008006" key="4">
    <source>
        <dbReference type="Google" id="ProtNLM"/>
    </source>
</evidence>
<feature type="region of interest" description="Disordered" evidence="1">
    <location>
        <begin position="77"/>
        <end position="105"/>
    </location>
</feature>
<keyword evidence="3" id="KW-1185">Reference proteome</keyword>
<feature type="compositionally biased region" description="Polar residues" evidence="1">
    <location>
        <begin position="85"/>
        <end position="95"/>
    </location>
</feature>